<dbReference type="Pfam" id="PF25944">
    <property type="entry name" value="Beta-barrel_RND"/>
    <property type="match status" value="1"/>
</dbReference>
<dbReference type="HOGENOM" id="CLU_018816_2_1_5"/>
<dbReference type="InterPro" id="IPR058627">
    <property type="entry name" value="MdtA-like_C"/>
</dbReference>
<keyword evidence="3" id="KW-0175">Coiled coil</keyword>
<comment type="similarity">
    <text evidence="2">Belongs to the membrane fusion protein (MFP) (TC 8.A.1) family.</text>
</comment>
<dbReference type="InterPro" id="IPR058624">
    <property type="entry name" value="MdtA-like_HH"/>
</dbReference>
<dbReference type="Gene3D" id="2.40.30.170">
    <property type="match status" value="1"/>
</dbReference>
<feature type="chain" id="PRO_5002753485" evidence="4">
    <location>
        <begin position="23"/>
        <end position="396"/>
    </location>
</feature>
<protein>
    <submittedName>
        <fullName evidence="9">Efflux transporter, RND family, MFP subunit</fullName>
    </submittedName>
</protein>
<dbReference type="PANTHER" id="PTHR30158">
    <property type="entry name" value="ACRA/E-RELATED COMPONENT OF DRUG EFFLUX TRANSPORTER"/>
    <property type="match status" value="1"/>
</dbReference>
<feature type="domain" description="Multidrug resistance protein MdtA-like beta-barrel" evidence="7">
    <location>
        <begin position="220"/>
        <end position="300"/>
    </location>
</feature>
<dbReference type="GO" id="GO:0005886">
    <property type="term" value="C:plasma membrane"/>
    <property type="evidence" value="ECO:0007669"/>
    <property type="project" value="TreeGrafter"/>
</dbReference>
<dbReference type="PANTHER" id="PTHR30158:SF10">
    <property type="entry name" value="CATION EFFLUX PUMP"/>
    <property type="match status" value="1"/>
</dbReference>
<dbReference type="EMBL" id="CP000928">
    <property type="protein sequence ID" value="ABZ74241.1"/>
    <property type="molecule type" value="Genomic_DNA"/>
</dbReference>
<evidence type="ECO:0000256" key="2">
    <source>
        <dbReference type="ARBA" id="ARBA00009477"/>
    </source>
</evidence>
<dbReference type="GO" id="GO:0046677">
    <property type="term" value="P:response to antibiotic"/>
    <property type="evidence" value="ECO:0007669"/>
    <property type="project" value="TreeGrafter"/>
</dbReference>
<accession>B0T966</accession>
<dbReference type="KEGG" id="cak:Caul_5121"/>
<keyword evidence="4" id="KW-0732">Signal</keyword>
<name>B0T966_CAUSK</name>
<dbReference type="InterPro" id="IPR058626">
    <property type="entry name" value="MdtA-like_b-barrel"/>
</dbReference>
<dbReference type="Gene3D" id="2.40.50.100">
    <property type="match status" value="1"/>
</dbReference>
<evidence type="ECO:0000256" key="4">
    <source>
        <dbReference type="SAM" id="SignalP"/>
    </source>
</evidence>
<evidence type="ECO:0000256" key="3">
    <source>
        <dbReference type="SAM" id="Coils"/>
    </source>
</evidence>
<dbReference type="FunFam" id="2.40.420.20:FF:000001">
    <property type="entry name" value="Efflux RND transporter periplasmic adaptor subunit"/>
    <property type="match status" value="1"/>
</dbReference>
<feature type="coiled-coil region" evidence="3">
    <location>
        <begin position="137"/>
        <end position="178"/>
    </location>
</feature>
<dbReference type="InterPro" id="IPR058625">
    <property type="entry name" value="MdtA-like_BSH"/>
</dbReference>
<dbReference type="Pfam" id="PF25967">
    <property type="entry name" value="RND-MFP_C"/>
    <property type="match status" value="1"/>
</dbReference>
<dbReference type="Gene3D" id="2.40.420.20">
    <property type="match status" value="1"/>
</dbReference>
<gene>
    <name evidence="9" type="ordered locus">Caul_5121</name>
</gene>
<dbReference type="NCBIfam" id="TIGR01730">
    <property type="entry name" value="RND_mfp"/>
    <property type="match status" value="1"/>
</dbReference>
<dbReference type="AlphaFoldDB" id="B0T966"/>
<dbReference type="InterPro" id="IPR006143">
    <property type="entry name" value="RND_pump_MFP"/>
</dbReference>
<sequence length="396" mass="41698">MNWNRKRTYVVLGSTLVLAGAAATFVIGGQGAPAAASSTAAPAAATEVDVADVIERSIVEAQDFSGQIEAIDDVDVRPLVSGAIVGVHFKDAALVAKGARLFTIDPRPYKAAFDVAAAQVAAAQSRAGYASTDAARAERLLADNAIAKRDYDQVQNASREARANLQAAQAQLETARVNLGYTQILAPVAGRASHAELTVGNVVSAGAGAPVLTKIVSVSPIYASFEVDEQTYLKVLSREGKASIPVRIGLADEPGFSRQGLIDSVDNRLSAGSGTIRVRARINNPDGRLVPGLYARIEIAGGSPHAALLIADTAIGTDQDKKFVMVVDRADRVQRREVTLGGLHEGLRIIQAGLRPGERVIVDGVQRVAANDRVKPHMTAMPRAWRQAALLLTPRA</sequence>
<evidence type="ECO:0000259" key="8">
    <source>
        <dbReference type="Pfam" id="PF25967"/>
    </source>
</evidence>
<organism evidence="9">
    <name type="scientific">Caulobacter sp. (strain K31)</name>
    <dbReference type="NCBI Taxonomy" id="366602"/>
    <lineage>
        <taxon>Bacteria</taxon>
        <taxon>Pseudomonadati</taxon>
        <taxon>Pseudomonadota</taxon>
        <taxon>Alphaproteobacteria</taxon>
        <taxon>Caulobacterales</taxon>
        <taxon>Caulobacteraceae</taxon>
        <taxon>Caulobacter</taxon>
    </lineage>
</organism>
<reference evidence="9" key="1">
    <citation type="submission" date="2008-01" db="EMBL/GenBank/DDBJ databases">
        <title>Complete sequence of plasmid1 pCAUL01 of Caulobacter sp. K31.</title>
        <authorList>
            <consortium name="US DOE Joint Genome Institute"/>
            <person name="Copeland A."/>
            <person name="Lucas S."/>
            <person name="Lapidus A."/>
            <person name="Barry K."/>
            <person name="Glavina del Rio T."/>
            <person name="Dalin E."/>
            <person name="Tice H."/>
            <person name="Pitluck S."/>
            <person name="Bruce D."/>
            <person name="Goodwin L."/>
            <person name="Thompson L.S."/>
            <person name="Brettin T."/>
            <person name="Detter J.C."/>
            <person name="Han C."/>
            <person name="Schmutz J."/>
            <person name="Larimer F."/>
            <person name="Land M."/>
            <person name="Hauser L."/>
            <person name="Kyrpides N."/>
            <person name="Kim E."/>
            <person name="Stephens C."/>
            <person name="Richardson P."/>
        </authorList>
    </citation>
    <scope>NUCLEOTIDE SEQUENCE [LARGE SCALE GENOMIC DNA]</scope>
    <source>
        <plasmid evidence="9">K31</plasmid>
        <plasmid evidence="9">pCAUL01</plasmid>
    </source>
</reference>
<dbReference type="GO" id="GO:0030313">
    <property type="term" value="C:cell envelope"/>
    <property type="evidence" value="ECO:0007669"/>
    <property type="project" value="UniProtKB-SubCell"/>
</dbReference>
<proteinExistence type="inferred from homology"/>
<dbReference type="OrthoDB" id="9816569at2"/>
<dbReference type="Pfam" id="PF25876">
    <property type="entry name" value="HH_MFP_RND"/>
    <property type="match status" value="1"/>
</dbReference>
<dbReference type="GO" id="GO:0022857">
    <property type="term" value="F:transmembrane transporter activity"/>
    <property type="evidence" value="ECO:0007669"/>
    <property type="project" value="InterPro"/>
</dbReference>
<geneLocation type="plasmid" evidence="9">
    <name>pCAUL01</name>
</geneLocation>
<dbReference type="Gene3D" id="1.10.287.470">
    <property type="entry name" value="Helix hairpin bin"/>
    <property type="match status" value="1"/>
</dbReference>
<feature type="domain" description="Multidrug resistance protein MdtA-like barrel-sandwich hybrid" evidence="6">
    <location>
        <begin position="73"/>
        <end position="213"/>
    </location>
</feature>
<evidence type="ECO:0000256" key="1">
    <source>
        <dbReference type="ARBA" id="ARBA00004196"/>
    </source>
</evidence>
<feature type="domain" description="Multidrug resistance protein MdtA-like C-terminal permuted SH3" evidence="8">
    <location>
        <begin position="307"/>
        <end position="367"/>
    </location>
</feature>
<evidence type="ECO:0000259" key="7">
    <source>
        <dbReference type="Pfam" id="PF25944"/>
    </source>
</evidence>
<evidence type="ECO:0000259" key="5">
    <source>
        <dbReference type="Pfam" id="PF25876"/>
    </source>
</evidence>
<dbReference type="Pfam" id="PF25917">
    <property type="entry name" value="BSH_RND"/>
    <property type="match status" value="1"/>
</dbReference>
<comment type="subcellular location">
    <subcellularLocation>
        <location evidence="1">Cell envelope</location>
    </subcellularLocation>
</comment>
<feature type="domain" description="Multidrug resistance protein MdtA-like alpha-helical hairpin" evidence="5">
    <location>
        <begin position="114"/>
        <end position="182"/>
    </location>
</feature>
<keyword evidence="9" id="KW-0614">Plasmid</keyword>
<evidence type="ECO:0000259" key="6">
    <source>
        <dbReference type="Pfam" id="PF25917"/>
    </source>
</evidence>
<evidence type="ECO:0000313" key="9">
    <source>
        <dbReference type="EMBL" id="ABZ74241.1"/>
    </source>
</evidence>
<feature type="signal peptide" evidence="4">
    <location>
        <begin position="1"/>
        <end position="22"/>
    </location>
</feature>
<dbReference type="SUPFAM" id="SSF111369">
    <property type="entry name" value="HlyD-like secretion proteins"/>
    <property type="match status" value="1"/>
</dbReference>